<evidence type="ECO:0000313" key="2">
    <source>
        <dbReference type="EMBL" id="KFA92111.1"/>
    </source>
</evidence>
<name>A0A084SUH6_9BACT</name>
<comment type="caution">
    <text evidence="2">The sequence shown here is derived from an EMBL/GenBank/DDBJ whole genome shotgun (WGS) entry which is preliminary data.</text>
</comment>
<feature type="domain" description="Transcription factor zinc-finger" evidence="1">
    <location>
        <begin position="2"/>
        <end position="40"/>
    </location>
</feature>
<dbReference type="EMBL" id="JPMI01000109">
    <property type="protein sequence ID" value="KFA92111.1"/>
    <property type="molecule type" value="Genomic_DNA"/>
</dbReference>
<organism evidence="2 3">
    <name type="scientific">Archangium violaceum Cb vi76</name>
    <dbReference type="NCBI Taxonomy" id="1406225"/>
    <lineage>
        <taxon>Bacteria</taxon>
        <taxon>Pseudomonadati</taxon>
        <taxon>Myxococcota</taxon>
        <taxon>Myxococcia</taxon>
        <taxon>Myxococcales</taxon>
        <taxon>Cystobacterineae</taxon>
        <taxon>Archangiaceae</taxon>
        <taxon>Archangium</taxon>
    </lineage>
</organism>
<dbReference type="RefSeq" id="WP_043396334.1">
    <property type="nucleotide sequence ID" value="NZ_JPMI01000109.1"/>
</dbReference>
<proteinExistence type="predicted"/>
<dbReference type="InterPro" id="IPR027392">
    <property type="entry name" value="TF_Znf"/>
</dbReference>
<protein>
    <recommendedName>
        <fullName evidence="1">Transcription factor zinc-finger domain-containing protein</fullName>
    </recommendedName>
</protein>
<evidence type="ECO:0000259" key="1">
    <source>
        <dbReference type="Pfam" id="PF13453"/>
    </source>
</evidence>
<sequence length="129" mass="14028">MNCPGCSVEMADLEGDHETLRKCGDCGGLWIDVADLNRILLHNNLPGLESQGGKVDAEALTGQCPECQVDLIRVDGGDRQHPLHYDTCESCGGMFLESEFADATDAKVAEQEIIDFFRHFSAKKKSALG</sequence>
<accession>A0A084SUH6</accession>
<dbReference type="Pfam" id="PF13453">
    <property type="entry name" value="Zn_ribbon_TFIIB"/>
    <property type="match status" value="1"/>
</dbReference>
<reference evidence="2 3" key="1">
    <citation type="submission" date="2014-07" db="EMBL/GenBank/DDBJ databases">
        <title>Draft Genome Sequence of Gephyronic Acid Producer, Cystobacter violaceus Strain Cb vi76.</title>
        <authorList>
            <person name="Stevens D.C."/>
            <person name="Young J."/>
            <person name="Carmichael R."/>
            <person name="Tan J."/>
            <person name="Taylor R.E."/>
        </authorList>
    </citation>
    <scope>NUCLEOTIDE SEQUENCE [LARGE SCALE GENOMIC DNA]</scope>
    <source>
        <strain evidence="2 3">Cb vi76</strain>
    </source>
</reference>
<gene>
    <name evidence="2" type="ORF">Q664_17545</name>
</gene>
<evidence type="ECO:0000313" key="3">
    <source>
        <dbReference type="Proteomes" id="UP000028547"/>
    </source>
</evidence>
<dbReference type="AlphaFoldDB" id="A0A084SUH6"/>
<dbReference type="Proteomes" id="UP000028547">
    <property type="component" value="Unassembled WGS sequence"/>
</dbReference>